<dbReference type="Proteomes" id="UP001501638">
    <property type="component" value="Unassembled WGS sequence"/>
</dbReference>
<dbReference type="Pfam" id="PF06974">
    <property type="entry name" value="WS_DGAT_C"/>
    <property type="match status" value="1"/>
</dbReference>
<feature type="compositionally biased region" description="Pro residues" evidence="1">
    <location>
        <begin position="186"/>
        <end position="204"/>
    </location>
</feature>
<sequence>MRNGIALSPVDELLCAVRGVPETIGVAALFAGEPPRVEALRARVAERWGGLPRLCRVLLRPREPAWLRPHRWLALERFDPAHQVVDAEDGPDGAGAADFTGLLGRLVARPLPDGLPPWRLLLVRRAGEGRFALVLTAHHALLDGRSLERLLSRLLDGGSGRGGRTAGGVRAVRALRDAHPDHAGPPVRPPLPLGPGRALPPPAGADPRPEAAWTEVDAGAVRAARRALPGLGATLNEVLLAAATGALRAVHGEPDRWPGAPRPLYGTFPVDLRAPGEEDALGNVVSVVRVPLPVDEDDPVARLAACRGLLAAHGPVRGADAATRLVDAAARLGPWALRLLAAWAGTPGHAPVACVAFRWPRGPWSLDGGPMERVIPLPPVQPPGTAGLALTDCGGVFTLCAVTHTLPGHARLLADAFGRELAAFARPVGAALSGPTR</sequence>
<feature type="domain" description="O-acyltransferase WSD1-like N-terminal" evidence="2">
    <location>
        <begin position="37"/>
        <end position="156"/>
    </location>
</feature>
<name>A0ABN3K4C0_9ACTN</name>
<evidence type="ECO:0000259" key="3">
    <source>
        <dbReference type="Pfam" id="PF06974"/>
    </source>
</evidence>
<dbReference type="Pfam" id="PF03007">
    <property type="entry name" value="WS_DGAT_cat"/>
    <property type="match status" value="1"/>
</dbReference>
<dbReference type="InterPro" id="IPR023213">
    <property type="entry name" value="CAT-like_dom_sf"/>
</dbReference>
<evidence type="ECO:0000313" key="5">
    <source>
        <dbReference type="Proteomes" id="UP001501638"/>
    </source>
</evidence>
<evidence type="ECO:0008006" key="6">
    <source>
        <dbReference type="Google" id="ProtNLM"/>
    </source>
</evidence>
<evidence type="ECO:0000256" key="1">
    <source>
        <dbReference type="SAM" id="MobiDB-lite"/>
    </source>
</evidence>
<gene>
    <name evidence="4" type="ORF">GCM10010405_35690</name>
</gene>
<evidence type="ECO:0000259" key="2">
    <source>
        <dbReference type="Pfam" id="PF03007"/>
    </source>
</evidence>
<dbReference type="Gene3D" id="3.30.559.10">
    <property type="entry name" value="Chloramphenicol acetyltransferase-like domain"/>
    <property type="match status" value="1"/>
</dbReference>
<dbReference type="InterPro" id="IPR009721">
    <property type="entry name" value="O-acyltransferase_WSD1_C"/>
</dbReference>
<protein>
    <recommendedName>
        <fullName evidence="6">Diacylglycerol O-acyltransferase</fullName>
    </recommendedName>
</protein>
<feature type="domain" description="O-acyltransferase WSD1 C-terminal" evidence="3">
    <location>
        <begin position="282"/>
        <end position="421"/>
    </location>
</feature>
<accession>A0ABN3K4C0</accession>
<evidence type="ECO:0000313" key="4">
    <source>
        <dbReference type="EMBL" id="GAA2449139.1"/>
    </source>
</evidence>
<dbReference type="SUPFAM" id="SSF52777">
    <property type="entry name" value="CoA-dependent acyltransferases"/>
    <property type="match status" value="2"/>
</dbReference>
<dbReference type="EMBL" id="BAAASZ010000026">
    <property type="protein sequence ID" value="GAA2449139.1"/>
    <property type="molecule type" value="Genomic_DNA"/>
</dbReference>
<keyword evidence="5" id="KW-1185">Reference proteome</keyword>
<proteinExistence type="predicted"/>
<organism evidence="4 5">
    <name type="scientific">Streptomyces macrosporus</name>
    <dbReference type="NCBI Taxonomy" id="44032"/>
    <lineage>
        <taxon>Bacteria</taxon>
        <taxon>Bacillati</taxon>
        <taxon>Actinomycetota</taxon>
        <taxon>Actinomycetes</taxon>
        <taxon>Kitasatosporales</taxon>
        <taxon>Streptomycetaceae</taxon>
        <taxon>Streptomyces</taxon>
    </lineage>
</organism>
<feature type="region of interest" description="Disordered" evidence="1">
    <location>
        <begin position="177"/>
        <end position="210"/>
    </location>
</feature>
<dbReference type="InterPro" id="IPR004255">
    <property type="entry name" value="O-acyltransferase_WSD1_N"/>
</dbReference>
<reference evidence="4 5" key="1">
    <citation type="journal article" date="2019" name="Int. J. Syst. Evol. Microbiol.">
        <title>The Global Catalogue of Microorganisms (GCM) 10K type strain sequencing project: providing services to taxonomists for standard genome sequencing and annotation.</title>
        <authorList>
            <consortium name="The Broad Institute Genomics Platform"/>
            <consortium name="The Broad Institute Genome Sequencing Center for Infectious Disease"/>
            <person name="Wu L."/>
            <person name="Ma J."/>
        </authorList>
    </citation>
    <scope>NUCLEOTIDE SEQUENCE [LARGE SCALE GENOMIC DNA]</scope>
    <source>
        <strain evidence="4 5">JCM 6305</strain>
    </source>
</reference>
<dbReference type="RefSeq" id="WP_344324048.1">
    <property type="nucleotide sequence ID" value="NZ_BAAASZ010000026.1"/>
</dbReference>
<comment type="caution">
    <text evidence="4">The sequence shown here is derived from an EMBL/GenBank/DDBJ whole genome shotgun (WGS) entry which is preliminary data.</text>
</comment>